<feature type="signal peptide" evidence="1">
    <location>
        <begin position="1"/>
        <end position="26"/>
    </location>
</feature>
<evidence type="ECO:0000313" key="2">
    <source>
        <dbReference type="EMBL" id="TQF69066.1"/>
    </source>
</evidence>
<dbReference type="OrthoDB" id="4466954at2"/>
<dbReference type="Proteomes" id="UP000316256">
    <property type="component" value="Unassembled WGS sequence"/>
</dbReference>
<dbReference type="InterPro" id="IPR024006">
    <property type="entry name" value="Alt_signal_exp_actinobact"/>
</dbReference>
<evidence type="ECO:0000313" key="3">
    <source>
        <dbReference type="Proteomes" id="UP000316256"/>
    </source>
</evidence>
<organism evidence="2 3">
    <name type="scientific">Rhodococcus spelaei</name>
    <dbReference type="NCBI Taxonomy" id="2546320"/>
    <lineage>
        <taxon>Bacteria</taxon>
        <taxon>Bacillati</taxon>
        <taxon>Actinomycetota</taxon>
        <taxon>Actinomycetes</taxon>
        <taxon>Mycobacteriales</taxon>
        <taxon>Nocardiaceae</taxon>
        <taxon>Rhodococcus</taxon>
    </lineage>
</organism>
<dbReference type="NCBIfam" id="TIGR04089">
    <property type="entry name" value="exp_by_SipW_III"/>
    <property type="match status" value="1"/>
</dbReference>
<accession>A0A541B9Q9</accession>
<dbReference type="RefSeq" id="WP_142098497.1">
    <property type="nucleotide sequence ID" value="NZ_VIGH01000004.1"/>
</dbReference>
<comment type="caution">
    <text evidence="2">The sequence shown here is derived from an EMBL/GenBank/DDBJ whole genome shotgun (WGS) entry which is preliminary data.</text>
</comment>
<feature type="chain" id="PRO_5038787110" evidence="1">
    <location>
        <begin position="27"/>
        <end position="175"/>
    </location>
</feature>
<protein>
    <submittedName>
        <fullName evidence="2">Alternate-type signal peptide domain-containing protein</fullName>
    </submittedName>
</protein>
<sequence length="175" mass="16926">MNLKTKGAIAAGAATVLLAGGAGTMAAFNGGGSVGGGAVGAGSLSLAQSGTPSWSDQFGPVNITNYKAVPGDVLTYKASFTVTAKGTNLIANLGADSGTITGDAALKAAMKSSVTATTGGASLPSNAGGTVITPAQDGKVVDVKVIFTFAPSTSGATAQTARLDLSNFNITLKQV</sequence>
<keyword evidence="1" id="KW-0732">Signal</keyword>
<reference evidence="2 3" key="1">
    <citation type="submission" date="2019-06" db="EMBL/GenBank/DDBJ databases">
        <title>Rhodococcus spaelei sp. nov., isolated from a cave.</title>
        <authorList>
            <person name="Lee S.D."/>
        </authorList>
    </citation>
    <scope>NUCLEOTIDE SEQUENCE [LARGE SCALE GENOMIC DNA]</scope>
    <source>
        <strain evidence="2 3">C9-5</strain>
    </source>
</reference>
<gene>
    <name evidence="2" type="ORF">FK531_09830</name>
</gene>
<evidence type="ECO:0000256" key="1">
    <source>
        <dbReference type="SAM" id="SignalP"/>
    </source>
</evidence>
<dbReference type="AlphaFoldDB" id="A0A541B9Q9"/>
<dbReference type="EMBL" id="VIGH01000004">
    <property type="protein sequence ID" value="TQF69066.1"/>
    <property type="molecule type" value="Genomic_DNA"/>
</dbReference>
<keyword evidence="3" id="KW-1185">Reference proteome</keyword>
<proteinExistence type="predicted"/>
<name>A0A541B9Q9_9NOCA</name>